<reference evidence="2" key="1">
    <citation type="submission" date="2022-04" db="EMBL/GenBank/DDBJ databases">
        <authorList>
            <person name="Yang M."/>
            <person name="Tan S."/>
        </authorList>
    </citation>
    <scope>NUCLEOTIDE SEQUENCE</scope>
</reference>
<name>A0AAE9LUW2_9CAUD</name>
<sequence length="59" mass="6849">MHSNCEANLKRQAPKSSKQWKEQPAKTTVAEDYYSFMVLTEQVVGQDGSYKYKTFLKTK</sequence>
<dbReference type="Proteomes" id="UP001214971">
    <property type="component" value="Segment"/>
</dbReference>
<gene>
    <name evidence="2" type="ORF">vBBceSLY1_00057</name>
</gene>
<proteinExistence type="predicted"/>
<feature type="region of interest" description="Disordered" evidence="1">
    <location>
        <begin position="1"/>
        <end position="23"/>
    </location>
</feature>
<accession>A0AAE9LUW2</accession>
<organism evidence="2 3">
    <name type="scientific">Bacillus phage vB_BceS_LY1</name>
    <dbReference type="NCBI Taxonomy" id="2950459"/>
    <lineage>
        <taxon>Viruses</taxon>
        <taxon>Duplodnaviria</taxon>
        <taxon>Heunggongvirae</taxon>
        <taxon>Uroviricota</taxon>
        <taxon>Caudoviricetes</taxon>
        <taxon>Gutmannvirinae</taxon>
        <taxon>Layangavirus</taxon>
        <taxon>Layangavirus LY1</taxon>
    </lineage>
</organism>
<evidence type="ECO:0000313" key="3">
    <source>
        <dbReference type="Proteomes" id="UP001214971"/>
    </source>
</evidence>
<keyword evidence="3" id="KW-1185">Reference proteome</keyword>
<evidence type="ECO:0000256" key="1">
    <source>
        <dbReference type="SAM" id="MobiDB-lite"/>
    </source>
</evidence>
<protein>
    <submittedName>
        <fullName evidence="2">Uncharacterized protein</fullName>
    </submittedName>
</protein>
<evidence type="ECO:0000313" key="2">
    <source>
        <dbReference type="EMBL" id="USL89276.1"/>
    </source>
</evidence>
<dbReference type="EMBL" id="ON366410">
    <property type="protein sequence ID" value="USL89276.1"/>
    <property type="molecule type" value="Genomic_DNA"/>
</dbReference>